<evidence type="ECO:0000256" key="2">
    <source>
        <dbReference type="ARBA" id="ARBA00022692"/>
    </source>
</evidence>
<keyword evidence="7" id="KW-1185">Reference proteome</keyword>
<organism evidence="6 7">
    <name type="scientific">Hymenobacter caeli</name>
    <dbReference type="NCBI Taxonomy" id="2735894"/>
    <lineage>
        <taxon>Bacteria</taxon>
        <taxon>Pseudomonadati</taxon>
        <taxon>Bacteroidota</taxon>
        <taxon>Cytophagia</taxon>
        <taxon>Cytophagales</taxon>
        <taxon>Hymenobacteraceae</taxon>
        <taxon>Hymenobacter</taxon>
    </lineage>
</organism>
<feature type="transmembrane region" description="Helical" evidence="5">
    <location>
        <begin position="36"/>
        <end position="58"/>
    </location>
</feature>
<name>A0ABX2FRI0_9BACT</name>
<comment type="subcellular location">
    <subcellularLocation>
        <location evidence="1">Membrane</location>
        <topology evidence="1">Multi-pass membrane protein</topology>
    </subcellularLocation>
</comment>
<dbReference type="Pfam" id="PF13564">
    <property type="entry name" value="DoxX_2"/>
    <property type="match status" value="1"/>
</dbReference>
<comment type="caution">
    <text evidence="6">The sequence shown here is derived from an EMBL/GenBank/DDBJ whole genome shotgun (WGS) entry which is preliminary data.</text>
</comment>
<sequence>MHLLTALILISSLSFLGYGVAYFVSPNMKNEFRRFGLGRVGIVAIIFELLGAVGLLVGLRSNPVLLFASGGLALLMFLGVAVRLKMKDSFLVSLPALFYMLLNAYIFAKAL</sequence>
<evidence type="ECO:0000313" key="7">
    <source>
        <dbReference type="Proteomes" id="UP000779507"/>
    </source>
</evidence>
<evidence type="ECO:0000256" key="4">
    <source>
        <dbReference type="ARBA" id="ARBA00023136"/>
    </source>
</evidence>
<dbReference type="Proteomes" id="UP000779507">
    <property type="component" value="Unassembled WGS sequence"/>
</dbReference>
<feature type="transmembrane region" description="Helical" evidence="5">
    <location>
        <begin position="64"/>
        <end position="82"/>
    </location>
</feature>
<evidence type="ECO:0008006" key="8">
    <source>
        <dbReference type="Google" id="ProtNLM"/>
    </source>
</evidence>
<protein>
    <recommendedName>
        <fullName evidence="8">DoxX family protein</fullName>
    </recommendedName>
</protein>
<evidence type="ECO:0000256" key="5">
    <source>
        <dbReference type="SAM" id="Phobius"/>
    </source>
</evidence>
<keyword evidence="4 5" id="KW-0472">Membrane</keyword>
<feature type="transmembrane region" description="Helical" evidence="5">
    <location>
        <begin position="6"/>
        <end position="24"/>
    </location>
</feature>
<evidence type="ECO:0000313" key="6">
    <source>
        <dbReference type="EMBL" id="NRT19025.1"/>
    </source>
</evidence>
<keyword evidence="2 5" id="KW-0812">Transmembrane</keyword>
<reference evidence="6 7" key="1">
    <citation type="submission" date="2020-05" db="EMBL/GenBank/DDBJ databases">
        <title>Genomic Encyclopedia of Type Strains, Phase IV (KMG-V): Genome sequencing to study the core and pangenomes of soil and plant-associated prokaryotes.</title>
        <authorList>
            <person name="Whitman W."/>
        </authorList>
    </citation>
    <scope>NUCLEOTIDE SEQUENCE [LARGE SCALE GENOMIC DNA]</scope>
    <source>
        <strain evidence="6 7">9A</strain>
    </source>
</reference>
<dbReference type="RefSeq" id="WP_173809761.1">
    <property type="nucleotide sequence ID" value="NZ_JABSNP010000007.1"/>
</dbReference>
<feature type="transmembrane region" description="Helical" evidence="5">
    <location>
        <begin position="89"/>
        <end position="108"/>
    </location>
</feature>
<keyword evidence="3 5" id="KW-1133">Transmembrane helix</keyword>
<evidence type="ECO:0000256" key="1">
    <source>
        <dbReference type="ARBA" id="ARBA00004141"/>
    </source>
</evidence>
<gene>
    <name evidence="6" type="ORF">HNP98_001848</name>
</gene>
<proteinExistence type="predicted"/>
<dbReference type="EMBL" id="JABSNP010000007">
    <property type="protein sequence ID" value="NRT19025.1"/>
    <property type="molecule type" value="Genomic_DNA"/>
</dbReference>
<evidence type="ECO:0000256" key="3">
    <source>
        <dbReference type="ARBA" id="ARBA00022989"/>
    </source>
</evidence>
<dbReference type="InterPro" id="IPR032808">
    <property type="entry name" value="DoxX"/>
</dbReference>
<accession>A0ABX2FRI0</accession>